<dbReference type="Pfam" id="PF20981">
    <property type="entry name" value="AAR2_1st"/>
    <property type="match status" value="1"/>
</dbReference>
<feature type="region of interest" description="Disordered" evidence="2">
    <location>
        <begin position="413"/>
        <end position="458"/>
    </location>
</feature>
<keyword evidence="6" id="KW-1185">Reference proteome</keyword>
<accession>A0A9Q9B0N0</accession>
<evidence type="ECO:0000313" key="5">
    <source>
        <dbReference type="EMBL" id="USW55453.1"/>
    </source>
</evidence>
<evidence type="ECO:0000259" key="4">
    <source>
        <dbReference type="Pfam" id="PF20981"/>
    </source>
</evidence>
<dbReference type="Pfam" id="PF05282">
    <property type="entry name" value="AAR2"/>
    <property type="match status" value="1"/>
</dbReference>
<dbReference type="InterPro" id="IPR033648">
    <property type="entry name" value="AAR2_C"/>
</dbReference>
<dbReference type="CDD" id="cd13778">
    <property type="entry name" value="Aar2_C"/>
    <property type="match status" value="1"/>
</dbReference>
<proteinExistence type="inferred from homology"/>
<organism evidence="5 6">
    <name type="scientific">Septoria linicola</name>
    <dbReference type="NCBI Taxonomy" id="215465"/>
    <lineage>
        <taxon>Eukaryota</taxon>
        <taxon>Fungi</taxon>
        <taxon>Dikarya</taxon>
        <taxon>Ascomycota</taxon>
        <taxon>Pezizomycotina</taxon>
        <taxon>Dothideomycetes</taxon>
        <taxon>Dothideomycetidae</taxon>
        <taxon>Mycosphaerellales</taxon>
        <taxon>Mycosphaerellaceae</taxon>
        <taxon>Septoria</taxon>
    </lineage>
</organism>
<dbReference type="InterPro" id="IPR038516">
    <property type="entry name" value="AAR2_N_sf"/>
</dbReference>
<dbReference type="Proteomes" id="UP001056384">
    <property type="component" value="Chromosome 7"/>
</dbReference>
<dbReference type="EMBL" id="CP099424">
    <property type="protein sequence ID" value="USW55453.1"/>
    <property type="molecule type" value="Genomic_DNA"/>
</dbReference>
<feature type="domain" description="AAR2 C-terminal" evidence="3">
    <location>
        <begin position="188"/>
        <end position="350"/>
    </location>
</feature>
<feature type="compositionally biased region" description="Acidic residues" evidence="2">
    <location>
        <begin position="426"/>
        <end position="458"/>
    </location>
</feature>
<protein>
    <submittedName>
        <fullName evidence="5">A1 cistron-splicing factor, AAR2, AAR2 domain superfamily</fullName>
    </submittedName>
</protein>
<dbReference type="CDD" id="cd13777">
    <property type="entry name" value="Aar2_N"/>
    <property type="match status" value="1"/>
</dbReference>
<evidence type="ECO:0000256" key="1">
    <source>
        <dbReference type="ARBA" id="ARBA00006281"/>
    </source>
</evidence>
<evidence type="ECO:0000313" key="6">
    <source>
        <dbReference type="Proteomes" id="UP001056384"/>
    </source>
</evidence>
<evidence type="ECO:0000259" key="3">
    <source>
        <dbReference type="Pfam" id="PF05282"/>
    </source>
</evidence>
<dbReference type="InterPro" id="IPR033647">
    <property type="entry name" value="Aar2_N"/>
</dbReference>
<dbReference type="InterPro" id="IPR007946">
    <property type="entry name" value="AAR2"/>
</dbReference>
<dbReference type="PANTHER" id="PTHR12689">
    <property type="entry name" value="A1 CISTRON SPLICING FACTOR AAR2-RELATED"/>
    <property type="match status" value="1"/>
</dbReference>
<dbReference type="PANTHER" id="PTHR12689:SF4">
    <property type="entry name" value="PROTEIN AAR2 HOMOLOG"/>
    <property type="match status" value="1"/>
</dbReference>
<gene>
    <name evidence="5" type="ORF">Slin15195_G087720</name>
</gene>
<comment type="similarity">
    <text evidence="1">Belongs to the AAR2 family.</text>
</comment>
<dbReference type="AlphaFoldDB" id="A0A9Q9B0N0"/>
<sequence>MESADSPVLLLLDLPPSALGGIDLLSFTVTPRFRGVKDLPPGLHFSFAGTSTAFSERHGIWFRVPGASSSSDHLFITRWDAAAEMLKAETDDAEKLRWKANLGSIWKEGLTPYRQTSTDAKEDAQEEISDWPALISAITPSVLSKITSGDANNWYLTSASSARRDIEDIPGLDENDKTALQADKELNFLPVDLKKTWREGATGRERTEAAQDRSWALTHLVEDHCTDGDINEIVGELQFCFLMILTINNFSCLEQWKRLLTLVFTCKSAISDRPDFFIKAIAALRLQLQHCKDAEGGLIDLADEGGSLLKTLLSRFRSGLEGSTGTDVSDVADELDDLEDYLRQEHGWTFGGAHLRSGVLELEDGEQLQMESTAYDEDDETGEYAPQIVDLTPEQARLLNITPDDARKLGMDLSKASLNGPAQEVVESDENSEDEFQQPAASDDEEETQDLEDMDSRY</sequence>
<dbReference type="Gene3D" id="2.60.34.20">
    <property type="match status" value="1"/>
</dbReference>
<reference evidence="5" key="1">
    <citation type="submission" date="2022-06" db="EMBL/GenBank/DDBJ databases">
        <title>Complete genome sequences of two strains of the flax pathogen Septoria linicola.</title>
        <authorList>
            <person name="Lapalu N."/>
            <person name="Simon A."/>
            <person name="Demenou B."/>
            <person name="Paumier D."/>
            <person name="Guillot M.-P."/>
            <person name="Gout L."/>
            <person name="Valade R."/>
        </authorList>
    </citation>
    <scope>NUCLEOTIDE SEQUENCE</scope>
    <source>
        <strain evidence="5">SE15195</strain>
    </source>
</reference>
<dbReference type="Gene3D" id="1.25.40.550">
    <property type="entry name" value="Aar2, C-terminal domain-like"/>
    <property type="match status" value="1"/>
</dbReference>
<feature type="domain" description="AAR2 N-terminal" evidence="4">
    <location>
        <begin position="6"/>
        <end position="147"/>
    </location>
</feature>
<dbReference type="InterPro" id="IPR038514">
    <property type="entry name" value="AAR2_C_sf"/>
</dbReference>
<dbReference type="GO" id="GO:0000244">
    <property type="term" value="P:spliceosomal tri-snRNP complex assembly"/>
    <property type="evidence" value="ECO:0007669"/>
    <property type="project" value="TreeGrafter"/>
</dbReference>
<evidence type="ECO:0000256" key="2">
    <source>
        <dbReference type="SAM" id="MobiDB-lite"/>
    </source>
</evidence>
<name>A0A9Q9B0N0_9PEZI</name>